<evidence type="ECO:0000259" key="9">
    <source>
        <dbReference type="SMART" id="SM01097"/>
    </source>
</evidence>
<dbReference type="Pfam" id="PF00117">
    <property type="entry name" value="GATase"/>
    <property type="match status" value="1"/>
</dbReference>
<proteinExistence type="inferred from homology"/>
<feature type="region of interest" description="CPSase" evidence="8">
    <location>
        <begin position="1"/>
        <end position="177"/>
    </location>
</feature>
<feature type="binding site" evidence="8">
    <location>
        <position position="255"/>
    </location>
    <ligand>
        <name>L-glutamine</name>
        <dbReference type="ChEBI" id="CHEBI:58359"/>
    </ligand>
</feature>
<reference evidence="10 11" key="1">
    <citation type="submission" date="2017-02" db="EMBL/GenBank/DDBJ databases">
        <authorList>
            <person name="Peterson S.W."/>
        </authorList>
    </citation>
    <scope>NUCLEOTIDE SEQUENCE [LARGE SCALE GENOMIC DNA]</scope>
    <source>
        <strain evidence="10 11">DSM 24412</strain>
    </source>
</reference>
<comment type="catalytic activity">
    <reaction evidence="7 8">
        <text>hydrogencarbonate + L-glutamine + 2 ATP + H2O = carbamoyl phosphate + L-glutamate + 2 ADP + phosphate + 2 H(+)</text>
        <dbReference type="Rhea" id="RHEA:18633"/>
        <dbReference type="ChEBI" id="CHEBI:15377"/>
        <dbReference type="ChEBI" id="CHEBI:15378"/>
        <dbReference type="ChEBI" id="CHEBI:17544"/>
        <dbReference type="ChEBI" id="CHEBI:29985"/>
        <dbReference type="ChEBI" id="CHEBI:30616"/>
        <dbReference type="ChEBI" id="CHEBI:43474"/>
        <dbReference type="ChEBI" id="CHEBI:58228"/>
        <dbReference type="ChEBI" id="CHEBI:58359"/>
        <dbReference type="ChEBI" id="CHEBI:456216"/>
        <dbReference type="EC" id="6.3.5.5"/>
    </reaction>
</comment>
<dbReference type="CDD" id="cd01744">
    <property type="entry name" value="GATase1_CPSase"/>
    <property type="match status" value="1"/>
</dbReference>
<keyword evidence="4 8" id="KW-0547">Nucleotide-binding</keyword>
<dbReference type="PRINTS" id="PR00099">
    <property type="entry name" value="CPSGATASE"/>
</dbReference>
<dbReference type="GO" id="GO:0004359">
    <property type="term" value="F:glutaminase activity"/>
    <property type="evidence" value="ECO:0007669"/>
    <property type="project" value="RHEA"/>
</dbReference>
<keyword evidence="8" id="KW-0055">Arginine biosynthesis</keyword>
<evidence type="ECO:0000256" key="3">
    <source>
        <dbReference type="ARBA" id="ARBA00022598"/>
    </source>
</evidence>
<dbReference type="HAMAP" id="MF_01209">
    <property type="entry name" value="CPSase_S_chain"/>
    <property type="match status" value="1"/>
</dbReference>
<evidence type="ECO:0000256" key="8">
    <source>
        <dbReference type="HAMAP-Rule" id="MF_01209"/>
    </source>
</evidence>
<dbReference type="InterPro" id="IPR017926">
    <property type="entry name" value="GATASE"/>
</dbReference>
<feature type="binding site" evidence="8">
    <location>
        <position position="252"/>
    </location>
    <ligand>
        <name>L-glutamine</name>
        <dbReference type="ChEBI" id="CHEBI:58359"/>
    </ligand>
</feature>
<dbReference type="InterPro" id="IPR036480">
    <property type="entry name" value="CarbP_synth_ssu_N_sf"/>
</dbReference>
<evidence type="ECO:0000256" key="4">
    <source>
        <dbReference type="ARBA" id="ARBA00022741"/>
    </source>
</evidence>
<dbReference type="OrthoDB" id="9804328at2"/>
<dbReference type="GO" id="GO:0006541">
    <property type="term" value="P:glutamine metabolic process"/>
    <property type="evidence" value="ECO:0007669"/>
    <property type="project" value="InterPro"/>
</dbReference>
<gene>
    <name evidence="8" type="primary">carA</name>
    <name evidence="10" type="ORF">SAMN03080601_00328</name>
</gene>
<dbReference type="Gene3D" id="3.50.30.20">
    <property type="entry name" value="Carbamoyl-phosphate synthase small subunit, N-terminal domain"/>
    <property type="match status" value="1"/>
</dbReference>
<dbReference type="PRINTS" id="PR00096">
    <property type="entry name" value="GATASE"/>
</dbReference>
<dbReference type="Pfam" id="PF00988">
    <property type="entry name" value="CPSase_sm_chain"/>
    <property type="match status" value="1"/>
</dbReference>
<accession>A0A1T5ANK0</accession>
<evidence type="ECO:0000313" key="10">
    <source>
        <dbReference type="EMBL" id="SKB36558.1"/>
    </source>
</evidence>
<evidence type="ECO:0000313" key="11">
    <source>
        <dbReference type="Proteomes" id="UP000191055"/>
    </source>
</evidence>
<keyword evidence="8" id="KW-0665">Pyrimidine biosynthesis</keyword>
<dbReference type="InterPro" id="IPR029062">
    <property type="entry name" value="Class_I_gatase-like"/>
</dbReference>
<dbReference type="SUPFAM" id="SSF52021">
    <property type="entry name" value="Carbamoyl phosphate synthetase, small subunit N-terminal domain"/>
    <property type="match status" value="1"/>
</dbReference>
<dbReference type="GO" id="GO:0044205">
    <property type="term" value="P:'de novo' UMP biosynthetic process"/>
    <property type="evidence" value="ECO:0007669"/>
    <property type="project" value="UniProtKB-UniRule"/>
</dbReference>
<feature type="domain" description="Carbamoyl-phosphate synthase small subunit N-terminal" evidence="9">
    <location>
        <begin position="6"/>
        <end position="144"/>
    </location>
</feature>
<dbReference type="InterPro" id="IPR002474">
    <property type="entry name" value="CarbamoylP_synth_ssu_N"/>
</dbReference>
<comment type="catalytic activity">
    <reaction evidence="8">
        <text>L-glutamine + H2O = L-glutamate + NH4(+)</text>
        <dbReference type="Rhea" id="RHEA:15889"/>
        <dbReference type="ChEBI" id="CHEBI:15377"/>
        <dbReference type="ChEBI" id="CHEBI:28938"/>
        <dbReference type="ChEBI" id="CHEBI:29985"/>
        <dbReference type="ChEBI" id="CHEBI:58359"/>
    </reaction>
</comment>
<dbReference type="EC" id="6.3.5.5" evidence="8"/>
<protein>
    <recommendedName>
        <fullName evidence="8">Carbamoyl phosphate synthase small chain</fullName>
        <ecNumber evidence="8">6.3.5.5</ecNumber>
    </recommendedName>
    <alternativeName>
        <fullName evidence="8">Carbamoyl phosphate synthetase glutamine chain</fullName>
    </alternativeName>
</protein>
<keyword evidence="3 8" id="KW-0436">Ligase</keyword>
<dbReference type="InterPro" id="IPR050472">
    <property type="entry name" value="Anth_synth/Amidotransfase"/>
</dbReference>
<feature type="active site" description="Nucleophile" evidence="8">
    <location>
        <position position="251"/>
    </location>
</feature>
<dbReference type="InterPro" id="IPR006274">
    <property type="entry name" value="CarbamoylP_synth_ssu"/>
</dbReference>
<dbReference type="Proteomes" id="UP000191055">
    <property type="component" value="Unassembled WGS sequence"/>
</dbReference>
<comment type="pathway">
    <text evidence="1 8">Amino-acid biosynthesis; L-arginine biosynthesis; carbamoyl phosphate from bicarbonate: step 1/1.</text>
</comment>
<keyword evidence="6 8" id="KW-0315">Glutamine amidotransferase</keyword>
<feature type="binding site" evidence="8">
    <location>
        <position position="50"/>
    </location>
    <ligand>
        <name>L-glutamine</name>
        <dbReference type="ChEBI" id="CHEBI:58359"/>
    </ligand>
</feature>
<dbReference type="Gene3D" id="3.40.50.880">
    <property type="match status" value="1"/>
</dbReference>
<dbReference type="NCBIfam" id="TIGR01368">
    <property type="entry name" value="CPSaseIIsmall"/>
    <property type="match status" value="1"/>
</dbReference>
<feature type="active site" evidence="8">
    <location>
        <position position="335"/>
    </location>
</feature>
<feature type="active site" evidence="8">
    <location>
        <position position="337"/>
    </location>
</feature>
<dbReference type="RefSeq" id="WP_079556102.1">
    <property type="nucleotide sequence ID" value="NZ_CP021904.1"/>
</dbReference>
<dbReference type="KEGG" id="asx:CDL62_05560"/>
<dbReference type="AlphaFoldDB" id="A0A1T5ANK0"/>
<feature type="binding site" evidence="8">
    <location>
        <position position="225"/>
    </location>
    <ligand>
        <name>L-glutamine</name>
        <dbReference type="ChEBI" id="CHEBI:58359"/>
    </ligand>
</feature>
<dbReference type="FunFam" id="3.50.30.20:FF:000002">
    <property type="entry name" value="Carbamoyl-phosphate synthase 1, mitochondrial"/>
    <property type="match status" value="1"/>
</dbReference>
<dbReference type="GO" id="GO:0004088">
    <property type="term" value="F:carbamoyl-phosphate synthase (glutamine-hydrolyzing) activity"/>
    <property type="evidence" value="ECO:0007669"/>
    <property type="project" value="UniProtKB-UniRule"/>
</dbReference>
<dbReference type="SMART" id="SM01097">
    <property type="entry name" value="CPSase_sm_chain"/>
    <property type="match status" value="1"/>
</dbReference>
<evidence type="ECO:0000256" key="7">
    <source>
        <dbReference type="ARBA" id="ARBA00048816"/>
    </source>
</evidence>
<comment type="function">
    <text evidence="8">Small subunit of the glutamine-dependent carbamoyl phosphate synthetase (CPSase). CPSase catalyzes the formation of carbamoyl phosphate from the ammonia moiety of glutamine, carbonate, and phosphate donated by ATP, constituting the first step of 2 biosynthetic pathways, one leading to arginine and/or urea and the other to pyrimidine nucleotides. The small subunit (glutamine amidotransferase) binds and cleaves glutamine to supply the large subunit with the substrate ammonia.</text>
</comment>
<keyword evidence="5 8" id="KW-0067">ATP-binding</keyword>
<dbReference type="GO" id="GO:0006207">
    <property type="term" value="P:'de novo' pyrimidine nucleobase biosynthetic process"/>
    <property type="evidence" value="ECO:0007669"/>
    <property type="project" value="InterPro"/>
</dbReference>
<name>A0A1T5ANK0_9BACT</name>
<feature type="binding site" evidence="8">
    <location>
        <position position="223"/>
    </location>
    <ligand>
        <name>L-glutamine</name>
        <dbReference type="ChEBI" id="CHEBI:58359"/>
    </ligand>
</feature>
<evidence type="ECO:0000256" key="5">
    <source>
        <dbReference type="ARBA" id="ARBA00022840"/>
    </source>
</evidence>
<dbReference type="GO" id="GO:0005524">
    <property type="term" value="F:ATP binding"/>
    <property type="evidence" value="ECO:0007669"/>
    <property type="project" value="UniProtKB-UniRule"/>
</dbReference>
<dbReference type="InterPro" id="IPR035686">
    <property type="entry name" value="CPSase_GATase1"/>
</dbReference>
<keyword evidence="11" id="KW-1185">Reference proteome</keyword>
<dbReference type="EMBL" id="FUYV01000001">
    <property type="protein sequence ID" value="SKB36558.1"/>
    <property type="molecule type" value="Genomic_DNA"/>
</dbReference>
<dbReference type="GO" id="GO:0006526">
    <property type="term" value="P:L-arginine biosynthetic process"/>
    <property type="evidence" value="ECO:0007669"/>
    <property type="project" value="UniProtKB-UniRule"/>
</dbReference>
<dbReference type="PANTHER" id="PTHR43418">
    <property type="entry name" value="MULTIFUNCTIONAL TRYPTOPHAN BIOSYNTHESIS PROTEIN-RELATED"/>
    <property type="match status" value="1"/>
</dbReference>
<dbReference type="UniPathway" id="UPA00070">
    <property type="reaction ID" value="UER00115"/>
</dbReference>
<dbReference type="PROSITE" id="PS51273">
    <property type="entry name" value="GATASE_TYPE_1"/>
    <property type="match status" value="1"/>
</dbReference>
<comment type="pathway">
    <text evidence="8">Pyrimidine metabolism; UMP biosynthesis via de novo pathway; (S)-dihydroorotate from bicarbonate: step 1/3.</text>
</comment>
<comment type="subunit">
    <text evidence="8">Composed of two chains; the small (or glutamine) chain promotes the hydrolysis of glutamine to ammonia, which is used by the large (or ammonia) chain to synthesize carbamoyl phosphate. Tetramer of heterodimers (alpha,beta)4.</text>
</comment>
<feature type="binding site" evidence="8">
    <location>
        <position position="293"/>
    </location>
    <ligand>
        <name>L-glutamine</name>
        <dbReference type="ChEBI" id="CHEBI:58359"/>
    </ligand>
</feature>
<feature type="binding site" evidence="8">
    <location>
        <position position="296"/>
    </location>
    <ligand>
        <name>L-glutamine</name>
        <dbReference type="ChEBI" id="CHEBI:58359"/>
    </ligand>
</feature>
<dbReference type="PANTHER" id="PTHR43418:SF7">
    <property type="entry name" value="CARBAMOYL-PHOSPHATE SYNTHASE SMALL CHAIN"/>
    <property type="match status" value="1"/>
</dbReference>
<comment type="similarity">
    <text evidence="2 8">Belongs to the CarA family.</text>
</comment>
<feature type="binding site" evidence="8">
    <location>
        <position position="295"/>
    </location>
    <ligand>
        <name>L-glutamine</name>
        <dbReference type="ChEBI" id="CHEBI:58359"/>
    </ligand>
</feature>
<evidence type="ECO:0000256" key="6">
    <source>
        <dbReference type="ARBA" id="ARBA00022962"/>
    </source>
</evidence>
<dbReference type="NCBIfam" id="NF009475">
    <property type="entry name" value="PRK12838.1"/>
    <property type="match status" value="1"/>
</dbReference>
<keyword evidence="8" id="KW-0028">Amino-acid biosynthesis</keyword>
<sequence length="365" mass="40780">MISGLKKVKLVLDDGTVFNGKSFGFPKSVSGEVVFNTAMTGYPESLTDPSYKGQILVSTYPLVGNYGVPSKEEEFGIPKFYESDRIHISGLVVSDYSFEFSHWNAGHSLSDWLIQNEVPGIFDIDTRELTKILREKGPMLGKIIIDDVDVPFYNPDNDNLAAQVCATEKMIYGNGKHRIVLVDTGAKYNILRCLLKRDTTVIRVPWDYDFTKEDYDGIMLSNGPGNPEVYKETVANIQKALKGDKPIFGICLGNQLMGIAAGGSTHKLKYGHRAHNHPVKKVGTDTCYITSQNHGFVLDTKSLEKDWEPLFVNLNDDTNEGIRHKTKPFFSTQFHPEASSGPTDTEFLFDEFIGLIEKYKEAVVS</sequence>
<dbReference type="UniPathway" id="UPA00068">
    <property type="reaction ID" value="UER00171"/>
</dbReference>
<dbReference type="STRING" id="889453.SAMN03080601_00328"/>
<evidence type="ECO:0000256" key="2">
    <source>
        <dbReference type="ARBA" id="ARBA00007800"/>
    </source>
</evidence>
<organism evidence="10 11">
    <name type="scientific">Alkalitalea saponilacus</name>
    <dbReference type="NCBI Taxonomy" id="889453"/>
    <lineage>
        <taxon>Bacteria</taxon>
        <taxon>Pseudomonadati</taxon>
        <taxon>Bacteroidota</taxon>
        <taxon>Bacteroidia</taxon>
        <taxon>Marinilabiliales</taxon>
        <taxon>Marinilabiliaceae</taxon>
        <taxon>Alkalitalea</taxon>
    </lineage>
</organism>
<dbReference type="PRINTS" id="PR00097">
    <property type="entry name" value="ANTSNTHASEII"/>
</dbReference>
<evidence type="ECO:0000256" key="1">
    <source>
        <dbReference type="ARBA" id="ARBA00005077"/>
    </source>
</evidence>
<dbReference type="SUPFAM" id="SSF52317">
    <property type="entry name" value="Class I glutamine amidotransferase-like"/>
    <property type="match status" value="1"/>
</dbReference>